<evidence type="ECO:0000313" key="1">
    <source>
        <dbReference type="EMBL" id="CAG8757960.1"/>
    </source>
</evidence>
<comment type="caution">
    <text evidence="1">The sequence shown here is derived from an EMBL/GenBank/DDBJ whole genome shotgun (WGS) entry which is preliminary data.</text>
</comment>
<protein>
    <submittedName>
        <fullName evidence="1">41635_t:CDS:1</fullName>
    </submittedName>
</protein>
<evidence type="ECO:0000313" key="2">
    <source>
        <dbReference type="Proteomes" id="UP000789901"/>
    </source>
</evidence>
<keyword evidence="2" id="KW-1185">Reference proteome</keyword>
<name>A0ABN7VE89_GIGMA</name>
<reference evidence="1 2" key="1">
    <citation type="submission" date="2021-06" db="EMBL/GenBank/DDBJ databases">
        <authorList>
            <person name="Kallberg Y."/>
            <person name="Tangrot J."/>
            <person name="Rosling A."/>
        </authorList>
    </citation>
    <scope>NUCLEOTIDE SEQUENCE [LARGE SCALE GENOMIC DNA]</scope>
    <source>
        <strain evidence="1 2">120-4 pot B 10/14</strain>
    </source>
</reference>
<organism evidence="1 2">
    <name type="scientific">Gigaspora margarita</name>
    <dbReference type="NCBI Taxonomy" id="4874"/>
    <lineage>
        <taxon>Eukaryota</taxon>
        <taxon>Fungi</taxon>
        <taxon>Fungi incertae sedis</taxon>
        <taxon>Mucoromycota</taxon>
        <taxon>Glomeromycotina</taxon>
        <taxon>Glomeromycetes</taxon>
        <taxon>Diversisporales</taxon>
        <taxon>Gigasporaceae</taxon>
        <taxon>Gigaspora</taxon>
    </lineage>
</organism>
<sequence length="462" mass="53969">MVFHNIKTEDTTVTKPKQIKEEVRKHYEKWTQANPFNPEKWPEWAIEYKPIQLIDPEWFETLKNPITPSELEKTLSETPNNKATGPQNISNEMLKHFNTYAKNTFLKILNACIDLQIILKSWNQSRIYPISKKQSFSGQLKVEWLVQDRWCTIAHQKIGHAMACQLKYGTKRTTTTAKMLNNIHTANIAICQNTNATWLQPLNKEGISINTILQLMTKPHLIKSKLNKIKLKFVEQCLDYKSESMIPWFYLPHTIRTIPRGRQPNWYRQIVEMVQEIIGFQAIVPIRPNPAYMYNNTIWEKKEWITLKAHQAEFIDRISSLKKDNIALVNHWTPFHTTQNLQLCPGCRYNNPVLAKEKCTKKISLDLLQSILVDSKKKLQIQISDLRQLQTRGPEKKQKSNLERREMVMEPQYTNVIEKIETSGNPSRRSDEEAVKEEIVANTSSTFKALAQLYNAELSERI</sequence>
<gene>
    <name evidence="1" type="ORF">GMARGA_LOCUS17134</name>
</gene>
<dbReference type="Proteomes" id="UP000789901">
    <property type="component" value="Unassembled WGS sequence"/>
</dbReference>
<accession>A0ABN7VE89</accession>
<feature type="non-terminal residue" evidence="1">
    <location>
        <position position="462"/>
    </location>
</feature>
<dbReference type="EMBL" id="CAJVQB010012790">
    <property type="protein sequence ID" value="CAG8757960.1"/>
    <property type="molecule type" value="Genomic_DNA"/>
</dbReference>
<proteinExistence type="predicted"/>